<dbReference type="EMBL" id="SRLO01000070">
    <property type="protein sequence ID" value="TNN78822.1"/>
    <property type="molecule type" value="Genomic_DNA"/>
</dbReference>
<comment type="caution">
    <text evidence="1">The sequence shown here is derived from an EMBL/GenBank/DDBJ whole genome shotgun (WGS) entry which is preliminary data.</text>
</comment>
<organism evidence="1 2">
    <name type="scientific">Liparis tanakae</name>
    <name type="common">Tanaka's snailfish</name>
    <dbReference type="NCBI Taxonomy" id="230148"/>
    <lineage>
        <taxon>Eukaryota</taxon>
        <taxon>Metazoa</taxon>
        <taxon>Chordata</taxon>
        <taxon>Craniata</taxon>
        <taxon>Vertebrata</taxon>
        <taxon>Euteleostomi</taxon>
        <taxon>Actinopterygii</taxon>
        <taxon>Neopterygii</taxon>
        <taxon>Teleostei</taxon>
        <taxon>Neoteleostei</taxon>
        <taxon>Acanthomorphata</taxon>
        <taxon>Eupercaria</taxon>
        <taxon>Perciformes</taxon>
        <taxon>Cottioidei</taxon>
        <taxon>Cottales</taxon>
        <taxon>Liparidae</taxon>
        <taxon>Liparis</taxon>
    </lineage>
</organism>
<proteinExistence type="predicted"/>
<dbReference type="AlphaFoldDB" id="A0A4Z2INL3"/>
<sequence length="81" mass="8514">MVSTAHRLFSSWCFIDLGCIASHRLPTTGENSRLADLSPGAASHCCSAKQPELPEPCTAPRSALCGHWSGGYGGVGKKLID</sequence>
<gene>
    <name evidence="1" type="ORF">EYF80_010992</name>
</gene>
<keyword evidence="2" id="KW-1185">Reference proteome</keyword>
<reference evidence="1 2" key="1">
    <citation type="submission" date="2019-03" db="EMBL/GenBank/DDBJ databases">
        <title>First draft genome of Liparis tanakae, snailfish: a comprehensive survey of snailfish specific genes.</title>
        <authorList>
            <person name="Kim W."/>
            <person name="Song I."/>
            <person name="Jeong J.-H."/>
            <person name="Kim D."/>
            <person name="Kim S."/>
            <person name="Ryu S."/>
            <person name="Song J.Y."/>
            <person name="Lee S.K."/>
        </authorList>
    </citation>
    <scope>NUCLEOTIDE SEQUENCE [LARGE SCALE GENOMIC DNA]</scope>
    <source>
        <tissue evidence="1">Muscle</tissue>
    </source>
</reference>
<accession>A0A4Z2INL3</accession>
<evidence type="ECO:0000313" key="1">
    <source>
        <dbReference type="EMBL" id="TNN78822.1"/>
    </source>
</evidence>
<dbReference type="Proteomes" id="UP000314294">
    <property type="component" value="Unassembled WGS sequence"/>
</dbReference>
<protein>
    <submittedName>
        <fullName evidence="1">Uncharacterized protein</fullName>
    </submittedName>
</protein>
<name>A0A4Z2INL3_9TELE</name>
<evidence type="ECO:0000313" key="2">
    <source>
        <dbReference type="Proteomes" id="UP000314294"/>
    </source>
</evidence>